<feature type="region of interest" description="Disordered" evidence="1">
    <location>
        <begin position="1"/>
        <end position="29"/>
    </location>
</feature>
<feature type="domain" description="Galaxin-like repeats" evidence="2">
    <location>
        <begin position="117"/>
        <end position="199"/>
    </location>
</feature>
<accession>A0ABY7ELS0</accession>
<reference evidence="3" key="1">
    <citation type="submission" date="2022-11" db="EMBL/GenBank/DDBJ databases">
        <title>Centuries of genome instability and evolution in soft-shell clam transmissible cancer (bioRxiv).</title>
        <authorList>
            <person name="Hart S.F.M."/>
            <person name="Yonemitsu M.A."/>
            <person name="Giersch R.M."/>
            <person name="Beal B.F."/>
            <person name="Arriagada G."/>
            <person name="Davis B.W."/>
            <person name="Ostrander E.A."/>
            <person name="Goff S.P."/>
            <person name="Metzger M.J."/>
        </authorList>
    </citation>
    <scope>NUCLEOTIDE SEQUENCE</scope>
    <source>
        <strain evidence="3">MELC-2E11</strain>
        <tissue evidence="3">Siphon/mantle</tissue>
    </source>
</reference>
<organism evidence="3 4">
    <name type="scientific">Mya arenaria</name>
    <name type="common">Soft-shell clam</name>
    <dbReference type="NCBI Taxonomy" id="6604"/>
    <lineage>
        <taxon>Eukaryota</taxon>
        <taxon>Metazoa</taxon>
        <taxon>Spiralia</taxon>
        <taxon>Lophotrochozoa</taxon>
        <taxon>Mollusca</taxon>
        <taxon>Bivalvia</taxon>
        <taxon>Autobranchia</taxon>
        <taxon>Heteroconchia</taxon>
        <taxon>Euheterodonta</taxon>
        <taxon>Imparidentia</taxon>
        <taxon>Neoheterodontei</taxon>
        <taxon>Myida</taxon>
        <taxon>Myoidea</taxon>
        <taxon>Myidae</taxon>
        <taxon>Mya</taxon>
    </lineage>
</organism>
<dbReference type="Proteomes" id="UP001164746">
    <property type="component" value="Chromosome 7"/>
</dbReference>
<proteinExistence type="predicted"/>
<keyword evidence="4" id="KW-1185">Reference proteome</keyword>
<protein>
    <recommendedName>
        <fullName evidence="2">Galaxin-like repeats domain-containing protein</fullName>
    </recommendedName>
</protein>
<dbReference type="EMBL" id="CP111018">
    <property type="protein sequence ID" value="WAR10770.1"/>
    <property type="molecule type" value="Genomic_DNA"/>
</dbReference>
<dbReference type="Pfam" id="PF24748">
    <property type="entry name" value="Galaxin_repeat"/>
    <property type="match status" value="1"/>
</dbReference>
<feature type="compositionally biased region" description="Basic and acidic residues" evidence="1">
    <location>
        <begin position="207"/>
        <end position="239"/>
    </location>
</feature>
<feature type="region of interest" description="Disordered" evidence="1">
    <location>
        <begin position="205"/>
        <end position="239"/>
    </location>
</feature>
<name>A0ABY7ELS0_MYAAR</name>
<evidence type="ECO:0000256" key="1">
    <source>
        <dbReference type="SAM" id="MobiDB-lite"/>
    </source>
</evidence>
<dbReference type="InterPro" id="IPR056601">
    <property type="entry name" value="Galaxin_dom"/>
</dbReference>
<sequence length="239" mass="27576">MVAVEVDGETSNQTAEVEPEEGRESSRPNTCEAKSLIKEFDSKVKSYCRTFRRSEGTQFYKDCMKRWKTKYETQCKKCRQKQKRCKALKKLHRRLRNTQRPSPRNLAVQKTDSRWLEHCIVKEQLKNLDTEICCDDHIEKRRFGKSSICCGKTQFNGKLRICCNGTVAWLDKIPRKAAACCGQNPINMKTTACYKGYAVRKGSVVPKDSEPDAKQNDSDKAPLMIHTEEQNDTNRVKIQ</sequence>
<evidence type="ECO:0000313" key="4">
    <source>
        <dbReference type="Proteomes" id="UP001164746"/>
    </source>
</evidence>
<evidence type="ECO:0000313" key="3">
    <source>
        <dbReference type="EMBL" id="WAR10770.1"/>
    </source>
</evidence>
<evidence type="ECO:0000259" key="2">
    <source>
        <dbReference type="Pfam" id="PF24748"/>
    </source>
</evidence>
<feature type="non-terminal residue" evidence="3">
    <location>
        <position position="1"/>
    </location>
</feature>
<gene>
    <name evidence="3" type="ORF">MAR_035846</name>
</gene>